<proteinExistence type="predicted"/>
<dbReference type="Proteomes" id="UP000254193">
    <property type="component" value="Unassembled WGS sequence"/>
</dbReference>
<evidence type="ECO:0000313" key="1">
    <source>
        <dbReference type="EMBL" id="SUA17327.1"/>
    </source>
</evidence>
<keyword evidence="2" id="KW-1185">Reference proteome</keyword>
<evidence type="ECO:0000313" key="2">
    <source>
        <dbReference type="Proteomes" id="UP000254193"/>
    </source>
</evidence>
<organism evidence="1 2">
    <name type="scientific">Neisseria lactamica</name>
    <dbReference type="NCBI Taxonomy" id="486"/>
    <lineage>
        <taxon>Bacteria</taxon>
        <taxon>Pseudomonadati</taxon>
        <taxon>Pseudomonadota</taxon>
        <taxon>Betaproteobacteria</taxon>
        <taxon>Neisseriales</taxon>
        <taxon>Neisseriaceae</taxon>
        <taxon>Neisseria</taxon>
    </lineage>
</organism>
<reference evidence="1 2" key="1">
    <citation type="submission" date="2018-06" db="EMBL/GenBank/DDBJ databases">
        <authorList>
            <consortium name="Pathogen Informatics"/>
            <person name="Doyle S."/>
        </authorList>
    </citation>
    <scope>NUCLEOTIDE SEQUENCE [LARGE SCALE GENOMIC DNA]</scope>
    <source>
        <strain evidence="1 2">NCTC10616</strain>
    </source>
</reference>
<accession>A0A378VK05</accession>
<dbReference type="EMBL" id="UGRO01000002">
    <property type="protein sequence ID" value="SUA17327.1"/>
    <property type="molecule type" value="Genomic_DNA"/>
</dbReference>
<sequence length="87" mass="9460">MQTKCRLKGFQTAFFRLCSGAEAETRIAGARKPYPSNIAKVLGGATLPEAIKRTENAAARQKLAELRRMLGGKGRLVGIIFTAMHNV</sequence>
<gene>
    <name evidence="1" type="ORF">NCTC10616_00993</name>
</gene>
<dbReference type="AlphaFoldDB" id="A0A378VK05"/>
<name>A0A378VK05_NEILA</name>
<dbReference type="RefSeq" id="WP_115119208.1">
    <property type="nucleotide sequence ID" value="NZ_QQEI01000001.1"/>
</dbReference>
<protein>
    <submittedName>
        <fullName evidence="1">Protein A</fullName>
    </submittedName>
</protein>